<dbReference type="Proteomes" id="UP001596524">
    <property type="component" value="Unassembled WGS sequence"/>
</dbReference>
<reference evidence="3" key="1">
    <citation type="journal article" date="2019" name="Int. J. Syst. Evol. Microbiol.">
        <title>The Global Catalogue of Microorganisms (GCM) 10K type strain sequencing project: providing services to taxonomists for standard genome sequencing and annotation.</title>
        <authorList>
            <consortium name="The Broad Institute Genomics Platform"/>
            <consortium name="The Broad Institute Genome Sequencing Center for Infectious Disease"/>
            <person name="Wu L."/>
            <person name="Ma J."/>
        </authorList>
    </citation>
    <scope>NUCLEOTIDE SEQUENCE [LARGE SCALE GENOMIC DNA]</scope>
    <source>
        <strain evidence="3">FCH27</strain>
    </source>
</reference>
<dbReference type="RefSeq" id="WP_255892052.1">
    <property type="nucleotide sequence ID" value="NZ_JAFMZM010000005.1"/>
</dbReference>
<comment type="caution">
    <text evidence="2">The sequence shown here is derived from an EMBL/GenBank/DDBJ whole genome shotgun (WGS) entry which is preliminary data.</text>
</comment>
<organism evidence="2 3">
    <name type="scientific">Nocardioides astragali</name>
    <dbReference type="NCBI Taxonomy" id="1776736"/>
    <lineage>
        <taxon>Bacteria</taxon>
        <taxon>Bacillati</taxon>
        <taxon>Actinomycetota</taxon>
        <taxon>Actinomycetes</taxon>
        <taxon>Propionibacteriales</taxon>
        <taxon>Nocardioidaceae</taxon>
        <taxon>Nocardioides</taxon>
    </lineage>
</organism>
<name>A0ABW2N878_9ACTN</name>
<sequence length="519" mass="54988">MGTDLRLAYADIDEELFDADQIPMTSRDVRSVGEMLFDVDYLARQLLMDVGGDDAGTLLRSWPTMVAAAKDLWASLPGRRPGVDERDRPITSLSAHAATIEASLTGRTAWPGQGPTDPRVDQMTQTLLEAAALVRRYGSQVPHEQPDAHRDLEAARTRIMHGLYLTAHAVNVALHDNGRDRVNDVRGSGRRVQLAQHHSPYAVAPTGVWVDRMSGCENTARGYLTDRFAQALAGEAIRPVDDPGRLAQALATWDIQSHRALAHHIEPANVLLITRTQGLIAGASIVLVDAAATAGILVPSDRLVPAIAEAGRAWGNLASRWGDLAPSGARLEDPLARAAAEVRAAYRQITHATTTLATPQVIATRPGLPQATMATLRAIEAGSELAHVVAEKADAPNLVGPARALSRRAHNDVEAGLATPPTEGDVVWVSPADILAKRLVPLPQPVAEALRSAGDATTEACSTASAIATIHSPGGTVESGAVSGSAGWQARGKGIVQARSHTNEPRPATSSAPPRRHAR</sequence>
<dbReference type="EMBL" id="JBHTCH010000021">
    <property type="protein sequence ID" value="MFC7362217.1"/>
    <property type="molecule type" value="Genomic_DNA"/>
</dbReference>
<evidence type="ECO:0000256" key="1">
    <source>
        <dbReference type="SAM" id="MobiDB-lite"/>
    </source>
</evidence>
<evidence type="ECO:0000313" key="2">
    <source>
        <dbReference type="EMBL" id="MFC7362217.1"/>
    </source>
</evidence>
<feature type="region of interest" description="Disordered" evidence="1">
    <location>
        <begin position="471"/>
        <end position="519"/>
    </location>
</feature>
<protein>
    <recommendedName>
        <fullName evidence="4">DUF222 domain-containing protein</fullName>
    </recommendedName>
</protein>
<keyword evidence="3" id="KW-1185">Reference proteome</keyword>
<evidence type="ECO:0008006" key="4">
    <source>
        <dbReference type="Google" id="ProtNLM"/>
    </source>
</evidence>
<evidence type="ECO:0000313" key="3">
    <source>
        <dbReference type="Proteomes" id="UP001596524"/>
    </source>
</evidence>
<accession>A0ABW2N878</accession>
<proteinExistence type="predicted"/>
<gene>
    <name evidence="2" type="ORF">ACFQO6_18240</name>
</gene>